<evidence type="ECO:0000313" key="2">
    <source>
        <dbReference type="EMBL" id="TBU29658.1"/>
    </source>
</evidence>
<dbReference type="AlphaFoldDB" id="A0A4Q9MRG0"/>
<protein>
    <submittedName>
        <fullName evidence="2">Uncharacterized protein</fullName>
    </submittedName>
</protein>
<gene>
    <name evidence="2" type="ORF">BD311DRAFT_755987</name>
</gene>
<name>A0A4Q9MRG0_9APHY</name>
<dbReference type="EMBL" id="ML143411">
    <property type="protein sequence ID" value="TBU29658.1"/>
    <property type="molecule type" value="Genomic_DNA"/>
</dbReference>
<reference evidence="2" key="1">
    <citation type="submission" date="2019-01" db="EMBL/GenBank/DDBJ databases">
        <title>Draft genome sequences of three monokaryotic isolates of the white-rot basidiomycete fungus Dichomitus squalens.</title>
        <authorList>
            <consortium name="DOE Joint Genome Institute"/>
            <person name="Lopez S.C."/>
            <person name="Andreopoulos B."/>
            <person name="Pangilinan J."/>
            <person name="Lipzen A."/>
            <person name="Riley R."/>
            <person name="Ahrendt S."/>
            <person name="Ng V."/>
            <person name="Barry K."/>
            <person name="Daum C."/>
            <person name="Grigoriev I.V."/>
            <person name="Hilden K.S."/>
            <person name="Makela M.R."/>
            <person name="de Vries R.P."/>
        </authorList>
    </citation>
    <scope>NUCLEOTIDE SEQUENCE [LARGE SCALE GENOMIC DNA]</scope>
    <source>
        <strain evidence="2">OM18370.1</strain>
    </source>
</reference>
<evidence type="ECO:0000256" key="1">
    <source>
        <dbReference type="SAM" id="MobiDB-lite"/>
    </source>
</evidence>
<feature type="region of interest" description="Disordered" evidence="1">
    <location>
        <begin position="64"/>
        <end position="84"/>
    </location>
</feature>
<accession>A0A4Q9MRG0</accession>
<dbReference type="Proteomes" id="UP000292957">
    <property type="component" value="Unassembled WGS sequence"/>
</dbReference>
<organism evidence="2">
    <name type="scientific">Dichomitus squalens</name>
    <dbReference type="NCBI Taxonomy" id="114155"/>
    <lineage>
        <taxon>Eukaryota</taxon>
        <taxon>Fungi</taxon>
        <taxon>Dikarya</taxon>
        <taxon>Basidiomycota</taxon>
        <taxon>Agaricomycotina</taxon>
        <taxon>Agaricomycetes</taxon>
        <taxon>Polyporales</taxon>
        <taxon>Polyporaceae</taxon>
        <taxon>Dichomitus</taxon>
    </lineage>
</organism>
<feature type="compositionally biased region" description="Basic and acidic residues" evidence="1">
    <location>
        <begin position="74"/>
        <end position="84"/>
    </location>
</feature>
<sequence length="84" mass="9645">MGRCGQISMYMVTLFGSRTTCHTMHTLLSRCKVFVLRQPRIRAMEIPDDRPLLPEFTFVEQLTSSRSPQCAETGDERIRSPQVV</sequence>
<proteinExistence type="predicted"/>